<dbReference type="SUPFAM" id="SSF51445">
    <property type="entry name" value="(Trans)glycosidases"/>
    <property type="match status" value="1"/>
</dbReference>
<dbReference type="InterPro" id="IPR017853">
    <property type="entry name" value="GH"/>
</dbReference>
<name>A0A6J1MRF3_BICAN</name>
<dbReference type="PANTHER" id="PTHR10353">
    <property type="entry name" value="GLYCOSYL HYDROLASE"/>
    <property type="match status" value="1"/>
</dbReference>
<reference evidence="6" key="1">
    <citation type="submission" date="2025-08" db="UniProtKB">
        <authorList>
            <consortium name="RefSeq"/>
        </authorList>
    </citation>
    <scope>IDENTIFICATION</scope>
</reference>
<organism evidence="5 6">
    <name type="scientific">Bicyclus anynana</name>
    <name type="common">Squinting bush brown butterfly</name>
    <dbReference type="NCBI Taxonomy" id="110368"/>
    <lineage>
        <taxon>Eukaryota</taxon>
        <taxon>Metazoa</taxon>
        <taxon>Ecdysozoa</taxon>
        <taxon>Arthropoda</taxon>
        <taxon>Hexapoda</taxon>
        <taxon>Insecta</taxon>
        <taxon>Pterygota</taxon>
        <taxon>Neoptera</taxon>
        <taxon>Endopterygota</taxon>
        <taxon>Lepidoptera</taxon>
        <taxon>Glossata</taxon>
        <taxon>Ditrysia</taxon>
        <taxon>Papilionoidea</taxon>
        <taxon>Nymphalidae</taxon>
        <taxon>Satyrinae</taxon>
        <taxon>Satyrini</taxon>
        <taxon>Mycalesina</taxon>
        <taxon>Bicyclus</taxon>
    </lineage>
</organism>
<dbReference type="PROSITE" id="PS00653">
    <property type="entry name" value="GLYCOSYL_HYDROL_F1_2"/>
    <property type="match status" value="1"/>
</dbReference>
<evidence type="ECO:0000313" key="5">
    <source>
        <dbReference type="Proteomes" id="UP001652582"/>
    </source>
</evidence>
<comment type="similarity">
    <text evidence="1 4">Belongs to the glycosyl hydrolase 1 family.</text>
</comment>
<evidence type="ECO:0000256" key="4">
    <source>
        <dbReference type="RuleBase" id="RU003690"/>
    </source>
</evidence>
<dbReference type="RefSeq" id="XP_023935498.2">
    <property type="nucleotide sequence ID" value="XM_024079730.2"/>
</dbReference>
<dbReference type="Pfam" id="PF00232">
    <property type="entry name" value="Glyco_hydro_1"/>
    <property type="match status" value="1"/>
</dbReference>
<dbReference type="Proteomes" id="UP001652582">
    <property type="component" value="Chromosome 24"/>
</dbReference>
<dbReference type="KEGG" id="bany:112044012"/>
<dbReference type="Gene3D" id="3.20.20.80">
    <property type="entry name" value="Glycosidases"/>
    <property type="match status" value="1"/>
</dbReference>
<keyword evidence="3" id="KW-0326">Glycosidase</keyword>
<dbReference type="PRINTS" id="PR00131">
    <property type="entry name" value="GLHYDRLASE1"/>
</dbReference>
<evidence type="ECO:0000256" key="1">
    <source>
        <dbReference type="ARBA" id="ARBA00010838"/>
    </source>
</evidence>
<dbReference type="AlphaFoldDB" id="A0A6J1MRF3"/>
<sequence length="525" mass="61027">MCSYSFSVSKVYGYSDGRIRRFKDDFMFGASTAAYQVEGAWDLDGKGESIWDRFLHQNPEIIPDGEGGDEACDSYHNYKRDVEMLRELGLDYYRFSISWPRILPQGFANNINKKGLEYYDNLIDELLKYDIKPMVTMFHFDLPQTLQDLGGWANPNSVQWFEEYAKVIFKQYAHKVPYWITVNQPNFICVDGYGGKENAPGIGSSGIGDYMCIKNVMLAHAKAYRLYEKEYKKQFNADVGISLALSWVDPLNNITENVEAADIYRDFTIAMYVNPIWSKEGDFPRTVKRRVLERSTAQGFPESRFPVLSPEEIQLLKGSADFMGVNHYTTFLVKPSEKQYPVPSFEDDVNVTLTYRPEWKQAQSKWLRSAPYGIYKLCLYLNKEYDYPLMIITEHGWSTKKVLKDRSRVRNMREFFKALLLGIEDGARVKGYTSWSLMDNVEWSAGTSERFGLYDVDFESSKKTRTARLSALVYKRIIEQRIVEPHWIPNSLNISITKRSNAQRNDIEPYFVFIINYLFKNILLS</sequence>
<keyword evidence="5" id="KW-1185">Reference proteome</keyword>
<dbReference type="InterPro" id="IPR001360">
    <property type="entry name" value="Glyco_hydro_1"/>
</dbReference>
<dbReference type="OrthoDB" id="65569at2759"/>
<dbReference type="GO" id="GO:0008422">
    <property type="term" value="F:beta-glucosidase activity"/>
    <property type="evidence" value="ECO:0007669"/>
    <property type="project" value="UniProtKB-EC"/>
</dbReference>
<evidence type="ECO:0000256" key="2">
    <source>
        <dbReference type="ARBA" id="ARBA00022801"/>
    </source>
</evidence>
<dbReference type="GeneID" id="112044012"/>
<evidence type="ECO:0000313" key="6">
    <source>
        <dbReference type="RefSeq" id="XP_023935498.2"/>
    </source>
</evidence>
<accession>A0A6J1MRF3</accession>
<protein>
    <submittedName>
        <fullName evidence="6">Myrosinase 1-like</fullName>
    </submittedName>
</protein>
<evidence type="ECO:0000256" key="3">
    <source>
        <dbReference type="ARBA" id="ARBA00023295"/>
    </source>
</evidence>
<dbReference type="GO" id="GO:0016052">
    <property type="term" value="P:carbohydrate catabolic process"/>
    <property type="evidence" value="ECO:0007669"/>
    <property type="project" value="UniProtKB-ARBA"/>
</dbReference>
<dbReference type="GO" id="GO:0004336">
    <property type="term" value="F:galactosylceramidase activity"/>
    <property type="evidence" value="ECO:0007669"/>
    <property type="project" value="UniProtKB-EC"/>
</dbReference>
<proteinExistence type="inferred from homology"/>
<keyword evidence="2" id="KW-0378">Hydrolase</keyword>
<gene>
    <name evidence="6" type="primary">LOC112044012</name>
</gene>
<dbReference type="PANTHER" id="PTHR10353:SF36">
    <property type="entry name" value="LP05116P"/>
    <property type="match status" value="1"/>
</dbReference>
<dbReference type="InterPro" id="IPR033132">
    <property type="entry name" value="GH_1_N_CS"/>
</dbReference>